<evidence type="ECO:0000256" key="1">
    <source>
        <dbReference type="SAM" id="MobiDB-lite"/>
    </source>
</evidence>
<evidence type="ECO:0000313" key="3">
    <source>
        <dbReference type="Proteomes" id="UP000237105"/>
    </source>
</evidence>
<dbReference type="EMBL" id="JXTB01000143">
    <property type="protein sequence ID" value="PON59092.1"/>
    <property type="molecule type" value="Genomic_DNA"/>
</dbReference>
<proteinExistence type="predicted"/>
<keyword evidence="3" id="KW-1185">Reference proteome</keyword>
<protein>
    <submittedName>
        <fullName evidence="2">Uncharacterized protein</fullName>
    </submittedName>
</protein>
<organism evidence="2 3">
    <name type="scientific">Parasponia andersonii</name>
    <name type="common">Sponia andersonii</name>
    <dbReference type="NCBI Taxonomy" id="3476"/>
    <lineage>
        <taxon>Eukaryota</taxon>
        <taxon>Viridiplantae</taxon>
        <taxon>Streptophyta</taxon>
        <taxon>Embryophyta</taxon>
        <taxon>Tracheophyta</taxon>
        <taxon>Spermatophyta</taxon>
        <taxon>Magnoliopsida</taxon>
        <taxon>eudicotyledons</taxon>
        <taxon>Gunneridae</taxon>
        <taxon>Pentapetalae</taxon>
        <taxon>rosids</taxon>
        <taxon>fabids</taxon>
        <taxon>Rosales</taxon>
        <taxon>Cannabaceae</taxon>
        <taxon>Parasponia</taxon>
    </lineage>
</organism>
<accession>A0A2P5CDG5</accession>
<feature type="compositionally biased region" description="Basic and acidic residues" evidence="1">
    <location>
        <begin position="67"/>
        <end position="91"/>
    </location>
</feature>
<name>A0A2P5CDG5_PARAD</name>
<dbReference type="OrthoDB" id="10431761at2759"/>
<evidence type="ECO:0000313" key="2">
    <source>
        <dbReference type="EMBL" id="PON59092.1"/>
    </source>
</evidence>
<comment type="caution">
    <text evidence="2">The sequence shown here is derived from an EMBL/GenBank/DDBJ whole genome shotgun (WGS) entry which is preliminary data.</text>
</comment>
<reference evidence="3" key="1">
    <citation type="submission" date="2016-06" db="EMBL/GenBank/DDBJ databases">
        <title>Parallel loss of symbiosis genes in relatives of nitrogen-fixing non-legume Parasponia.</title>
        <authorList>
            <person name="Van Velzen R."/>
            <person name="Holmer R."/>
            <person name="Bu F."/>
            <person name="Rutten L."/>
            <person name="Van Zeijl A."/>
            <person name="Liu W."/>
            <person name="Santuari L."/>
            <person name="Cao Q."/>
            <person name="Sharma T."/>
            <person name="Shen D."/>
            <person name="Roswanjaya Y."/>
            <person name="Wardhani T."/>
            <person name="Kalhor M.S."/>
            <person name="Jansen J."/>
            <person name="Van den Hoogen J."/>
            <person name="Gungor B."/>
            <person name="Hartog M."/>
            <person name="Hontelez J."/>
            <person name="Verver J."/>
            <person name="Yang W.-C."/>
            <person name="Schijlen E."/>
            <person name="Repin R."/>
            <person name="Schilthuizen M."/>
            <person name="Schranz E."/>
            <person name="Heidstra R."/>
            <person name="Miyata K."/>
            <person name="Fedorova E."/>
            <person name="Kohlen W."/>
            <person name="Bisseling T."/>
            <person name="Smit S."/>
            <person name="Geurts R."/>
        </authorList>
    </citation>
    <scope>NUCLEOTIDE SEQUENCE [LARGE SCALE GENOMIC DNA]</scope>
    <source>
        <strain evidence="3">cv. WU1-14</strain>
    </source>
</reference>
<gene>
    <name evidence="2" type="ORF">PanWU01x14_162110</name>
</gene>
<sequence length="132" mass="15043">MFFLFLIFSANLQYAFLDEYIPLPYITYFLMSISSFLMPRSLLVEREIKETFLTLLTVKHAGVSTSKKGEESRNQKTLSEARLEERPEDVKQGSLAVEAAQPERQTKGEKTLKDAVKPKHNRKKKQSSAAAS</sequence>
<dbReference type="Proteomes" id="UP000237105">
    <property type="component" value="Unassembled WGS sequence"/>
</dbReference>
<dbReference type="AlphaFoldDB" id="A0A2P5CDG5"/>
<feature type="region of interest" description="Disordered" evidence="1">
    <location>
        <begin position="62"/>
        <end position="132"/>
    </location>
</feature>
<feature type="compositionally biased region" description="Basic and acidic residues" evidence="1">
    <location>
        <begin position="104"/>
        <end position="117"/>
    </location>
</feature>